<dbReference type="EMBL" id="FODT01000008">
    <property type="protein sequence ID" value="SEP11672.1"/>
    <property type="molecule type" value="Genomic_DNA"/>
</dbReference>
<reference evidence="2" key="1">
    <citation type="submission" date="2016-10" db="EMBL/GenBank/DDBJ databases">
        <authorList>
            <person name="Varghese N."/>
            <person name="Submissions S."/>
        </authorList>
    </citation>
    <scope>NUCLEOTIDE SEQUENCE [LARGE SCALE GENOMIC DNA]</scope>
    <source>
        <strain evidence="2">DSM 123</strain>
    </source>
</reference>
<dbReference type="AlphaFoldDB" id="A0A1H8V885"/>
<sequence length="109" mass="12226">MFKIVSNPTFTHTVTVMMPVDSGHAEETLLVTYNYLDTAEVEQFDLKSTDGTSSFLSTLIRKIDGLTDSTGQPVACTLELREKLLRMANVRLALLRHYFDAVTKVREGN</sequence>
<dbReference type="OrthoDB" id="7743875at2"/>
<protein>
    <submittedName>
        <fullName evidence="1">Uncharacterized protein</fullName>
    </submittedName>
</protein>
<organism evidence="1 2">
    <name type="scientific">Rhodopseudomonas pseudopalustris</name>
    <dbReference type="NCBI Taxonomy" id="1513892"/>
    <lineage>
        <taxon>Bacteria</taxon>
        <taxon>Pseudomonadati</taxon>
        <taxon>Pseudomonadota</taxon>
        <taxon>Alphaproteobacteria</taxon>
        <taxon>Hyphomicrobiales</taxon>
        <taxon>Nitrobacteraceae</taxon>
        <taxon>Rhodopseudomonas</taxon>
    </lineage>
</organism>
<gene>
    <name evidence="1" type="ORF">SAMN05444123_108120</name>
</gene>
<evidence type="ECO:0000313" key="2">
    <source>
        <dbReference type="Proteomes" id="UP000199615"/>
    </source>
</evidence>
<dbReference type="Proteomes" id="UP000199615">
    <property type="component" value="Unassembled WGS sequence"/>
</dbReference>
<keyword evidence="2" id="KW-1185">Reference proteome</keyword>
<proteinExistence type="predicted"/>
<dbReference type="RefSeq" id="WP_092685175.1">
    <property type="nucleotide sequence ID" value="NZ_FODT01000008.1"/>
</dbReference>
<accession>A0A1H8V885</accession>
<name>A0A1H8V885_9BRAD</name>
<evidence type="ECO:0000313" key="1">
    <source>
        <dbReference type="EMBL" id="SEP11672.1"/>
    </source>
</evidence>